<gene>
    <name evidence="4" type="ORF">JOF53_008308</name>
</gene>
<dbReference type="RefSeq" id="WP_086789683.1">
    <property type="nucleotide sequence ID" value="NZ_JAGIOO010000001.1"/>
</dbReference>
<dbReference type="EMBL" id="JAGIOO010000001">
    <property type="protein sequence ID" value="MBP2479436.1"/>
    <property type="molecule type" value="Genomic_DNA"/>
</dbReference>
<comment type="caution">
    <text evidence="4">The sequence shown here is derived from an EMBL/GenBank/DDBJ whole genome shotgun (WGS) entry which is preliminary data.</text>
</comment>
<dbReference type="Pfam" id="PF00668">
    <property type="entry name" value="Condensation"/>
    <property type="match status" value="1"/>
</dbReference>
<feature type="region of interest" description="Disordered" evidence="1">
    <location>
        <begin position="250"/>
        <end position="271"/>
    </location>
</feature>
<dbReference type="PANTHER" id="PTHR45527">
    <property type="entry name" value="NONRIBOSOMAL PEPTIDE SYNTHETASE"/>
    <property type="match status" value="1"/>
</dbReference>
<sequence length="465" mass="50098">MTEALLRRLRELDVRLSAAGEVLRYDAPRAALTPELLAELKAHKAALLAHLSGGPVSMQQEAMAGAAATAPAPQVYNVATRLTFTGRVDPAALATALTELLARHVALRSRFSDATGEWRHHELPPAPVELPVREVPDVTAACEALAATPIDLSRSTTPLCGLFRVDDTHWVLMLVLHHITVDGWALSLVLRELAELYRAALAGTPAELAPPAAQCTDHARWQRRAQDPAVVARKLANWCRRLAPITLTLTAPTDHPRPPERSGRGGTIRRPVPGSTRAAVEAFARSRGCTPFAVTASALATTLTEDSLVFNVSYANRERREFESMVDCTVMGLAVPVTVTDDFGETVDRTALAALEGLDDLMPYSRILAHLREHRTDVPPKSPVAFTYQNFPPPPAAFADLPVLVEDLAPPASRTDLAIGLTPCADPADGYRAFLEYSADLWERESAEAMLDRFAAALAAVPGAG</sequence>
<dbReference type="Gene3D" id="1.10.10.1830">
    <property type="entry name" value="Non-ribosomal peptide synthase, adenylation domain"/>
    <property type="match status" value="1"/>
</dbReference>
<dbReference type="Gene3D" id="3.30.559.10">
    <property type="entry name" value="Chloramphenicol acetyltransferase-like domain"/>
    <property type="match status" value="1"/>
</dbReference>
<reference evidence="4 5" key="1">
    <citation type="submission" date="2021-03" db="EMBL/GenBank/DDBJ databases">
        <title>Sequencing the genomes of 1000 actinobacteria strains.</title>
        <authorList>
            <person name="Klenk H.-P."/>
        </authorList>
    </citation>
    <scope>NUCLEOTIDE SEQUENCE [LARGE SCALE GENOMIC DNA]</scope>
    <source>
        <strain evidence="4 5">DSM 44580</strain>
    </source>
</reference>
<accession>A0ABS5ASN3</accession>
<evidence type="ECO:0000256" key="1">
    <source>
        <dbReference type="SAM" id="MobiDB-lite"/>
    </source>
</evidence>
<dbReference type="Pfam" id="PF18563">
    <property type="entry name" value="TubC_N"/>
    <property type="match status" value="1"/>
</dbReference>
<dbReference type="PANTHER" id="PTHR45527:SF1">
    <property type="entry name" value="FATTY ACID SYNTHASE"/>
    <property type="match status" value="1"/>
</dbReference>
<evidence type="ECO:0008006" key="6">
    <source>
        <dbReference type="Google" id="ProtNLM"/>
    </source>
</evidence>
<feature type="domain" description="Condensation" evidence="2">
    <location>
        <begin position="55"/>
        <end position="461"/>
    </location>
</feature>
<evidence type="ECO:0000313" key="4">
    <source>
        <dbReference type="EMBL" id="MBP2479436.1"/>
    </source>
</evidence>
<dbReference type="InterPro" id="IPR023213">
    <property type="entry name" value="CAT-like_dom_sf"/>
</dbReference>
<evidence type="ECO:0000259" key="2">
    <source>
        <dbReference type="Pfam" id="PF00668"/>
    </source>
</evidence>
<dbReference type="InterPro" id="IPR001242">
    <property type="entry name" value="Condensation_dom"/>
</dbReference>
<dbReference type="SUPFAM" id="SSF52777">
    <property type="entry name" value="CoA-dependent acyltransferases"/>
    <property type="match status" value="2"/>
</dbReference>
<protein>
    <recommendedName>
        <fullName evidence="6">Condensation domain-containing protein</fullName>
    </recommendedName>
</protein>
<dbReference type="InterPro" id="IPR044894">
    <property type="entry name" value="TubC_N_sf"/>
</dbReference>
<dbReference type="Gene3D" id="3.30.559.30">
    <property type="entry name" value="Nonribosomal peptide synthetase, condensation domain"/>
    <property type="match status" value="1"/>
</dbReference>
<feature type="domain" description="TubC N-terminal docking" evidence="3">
    <location>
        <begin position="4"/>
        <end position="52"/>
    </location>
</feature>
<proteinExistence type="predicted"/>
<keyword evidence="5" id="KW-1185">Reference proteome</keyword>
<dbReference type="InterPro" id="IPR041464">
    <property type="entry name" value="TubC_N"/>
</dbReference>
<organism evidence="4 5">
    <name type="scientific">Crossiella equi</name>
    <dbReference type="NCBI Taxonomy" id="130796"/>
    <lineage>
        <taxon>Bacteria</taxon>
        <taxon>Bacillati</taxon>
        <taxon>Actinomycetota</taxon>
        <taxon>Actinomycetes</taxon>
        <taxon>Pseudonocardiales</taxon>
        <taxon>Pseudonocardiaceae</taxon>
        <taxon>Crossiella</taxon>
    </lineage>
</organism>
<evidence type="ECO:0000259" key="3">
    <source>
        <dbReference type="Pfam" id="PF18563"/>
    </source>
</evidence>
<dbReference type="Proteomes" id="UP001519363">
    <property type="component" value="Unassembled WGS sequence"/>
</dbReference>
<evidence type="ECO:0000313" key="5">
    <source>
        <dbReference type="Proteomes" id="UP001519363"/>
    </source>
</evidence>
<feature type="compositionally biased region" description="Basic and acidic residues" evidence="1">
    <location>
        <begin position="254"/>
        <end position="263"/>
    </location>
</feature>
<name>A0ABS5ASN3_9PSEU</name>